<keyword evidence="1" id="KW-1133">Transmembrane helix</keyword>
<organism evidence="2 3">
    <name type="scientific">Deinococcus arenicola</name>
    <dbReference type="NCBI Taxonomy" id="2994950"/>
    <lineage>
        <taxon>Bacteria</taxon>
        <taxon>Thermotogati</taxon>
        <taxon>Deinococcota</taxon>
        <taxon>Deinococci</taxon>
        <taxon>Deinococcales</taxon>
        <taxon>Deinococcaceae</taxon>
        <taxon>Deinococcus</taxon>
    </lineage>
</organism>
<gene>
    <name evidence="2" type="ORF">ORD21_17220</name>
</gene>
<evidence type="ECO:0000256" key="1">
    <source>
        <dbReference type="SAM" id="Phobius"/>
    </source>
</evidence>
<protein>
    <submittedName>
        <fullName evidence="2">Uncharacterized protein</fullName>
    </submittedName>
</protein>
<keyword evidence="3" id="KW-1185">Reference proteome</keyword>
<proteinExistence type="predicted"/>
<reference evidence="2 3" key="1">
    <citation type="submission" date="2022-11" db="EMBL/GenBank/DDBJ databases">
        <title>Deinococcus ZS9-10, Low Temperature and Draught-tolerating, UV-resistant Bacteria from Continental Antarctica.</title>
        <authorList>
            <person name="Cheng L."/>
        </authorList>
    </citation>
    <scope>NUCLEOTIDE SEQUENCE [LARGE SCALE GENOMIC DNA]</scope>
    <source>
        <strain evidence="2 3">ZS9-10</strain>
    </source>
</reference>
<dbReference type="EMBL" id="JAPMIV010000058">
    <property type="protein sequence ID" value="MDV6376338.1"/>
    <property type="molecule type" value="Genomic_DNA"/>
</dbReference>
<sequence>MTKADVIKVLLFIWQVSKVVIVFIAVYGFIALKYTFKAFIIALPAIIYLVTCFLGGVAGGAADAAASKASSRRPYHRIWNDEENSSYYHR</sequence>
<keyword evidence="1" id="KW-0472">Membrane</keyword>
<name>A0ABU4DV67_9DEIO</name>
<feature type="transmembrane region" description="Helical" evidence="1">
    <location>
        <begin position="38"/>
        <end position="62"/>
    </location>
</feature>
<dbReference type="RefSeq" id="WP_317641698.1">
    <property type="nucleotide sequence ID" value="NZ_JAPMIV010000058.1"/>
</dbReference>
<evidence type="ECO:0000313" key="3">
    <source>
        <dbReference type="Proteomes" id="UP001276150"/>
    </source>
</evidence>
<evidence type="ECO:0000313" key="2">
    <source>
        <dbReference type="EMBL" id="MDV6376338.1"/>
    </source>
</evidence>
<feature type="transmembrane region" description="Helical" evidence="1">
    <location>
        <begin position="12"/>
        <end position="32"/>
    </location>
</feature>
<keyword evidence="1" id="KW-0812">Transmembrane</keyword>
<comment type="caution">
    <text evidence="2">The sequence shown here is derived from an EMBL/GenBank/DDBJ whole genome shotgun (WGS) entry which is preliminary data.</text>
</comment>
<dbReference type="Proteomes" id="UP001276150">
    <property type="component" value="Unassembled WGS sequence"/>
</dbReference>
<accession>A0ABU4DV67</accession>